<dbReference type="RefSeq" id="WP_204196684.1">
    <property type="nucleotide sequence ID" value="NZ_JAFEMC010000002.1"/>
</dbReference>
<dbReference type="InterPro" id="IPR022061">
    <property type="entry name" value="DUF3617"/>
</dbReference>
<accession>A0ABS2D4X9</accession>
<reference evidence="1 2" key="1">
    <citation type="submission" date="2020-12" db="EMBL/GenBank/DDBJ databases">
        <title>Sphingomonas sp.</title>
        <authorList>
            <person name="Kim M.K."/>
        </authorList>
    </citation>
    <scope>NUCLEOTIDE SEQUENCE [LARGE SCALE GENOMIC DNA]</scope>
    <source>
        <strain evidence="1 2">BT552</strain>
    </source>
</reference>
<comment type="caution">
    <text evidence="1">The sequence shown here is derived from an EMBL/GenBank/DDBJ whole genome shotgun (WGS) entry which is preliminary data.</text>
</comment>
<proteinExistence type="predicted"/>
<dbReference type="Proteomes" id="UP000763641">
    <property type="component" value="Unassembled WGS sequence"/>
</dbReference>
<evidence type="ECO:0000313" key="2">
    <source>
        <dbReference type="Proteomes" id="UP000763641"/>
    </source>
</evidence>
<protein>
    <submittedName>
        <fullName evidence="1">DUF3617 family protein</fullName>
    </submittedName>
</protein>
<evidence type="ECO:0000313" key="1">
    <source>
        <dbReference type="EMBL" id="MBM6575977.1"/>
    </source>
</evidence>
<keyword evidence="2" id="KW-1185">Reference proteome</keyword>
<gene>
    <name evidence="1" type="ORF">ILT43_06300</name>
</gene>
<dbReference type="Pfam" id="PF12276">
    <property type="entry name" value="DUF3617"/>
    <property type="match status" value="1"/>
</dbReference>
<sequence>MMNVLAALALLPAAVPQTSLPSPTTLLPGKWDVTSTMVDAVIPGAPGFLVRMMRGKSKAEHKRVIAGQTIEVLLAPDPKAKCRVDAQRIADGRYTQQLSCPQKRGEAMRIARAGTYSRDGFAGRATVSGTTPKGALNIVLDQRAGRVGD</sequence>
<organism evidence="1 2">
    <name type="scientific">Sphingomonas longa</name>
    <dbReference type="NCBI Taxonomy" id="2778730"/>
    <lineage>
        <taxon>Bacteria</taxon>
        <taxon>Pseudomonadati</taxon>
        <taxon>Pseudomonadota</taxon>
        <taxon>Alphaproteobacteria</taxon>
        <taxon>Sphingomonadales</taxon>
        <taxon>Sphingomonadaceae</taxon>
        <taxon>Sphingomonas</taxon>
    </lineage>
</organism>
<dbReference type="EMBL" id="JAFEMC010000002">
    <property type="protein sequence ID" value="MBM6575977.1"/>
    <property type="molecule type" value="Genomic_DNA"/>
</dbReference>
<name>A0ABS2D4X9_9SPHN</name>